<keyword evidence="5" id="KW-0234">DNA repair</keyword>
<organism evidence="8 9">
    <name type="scientific">Kyrpidia spormannii</name>
    <dbReference type="NCBI Taxonomy" id="2055160"/>
    <lineage>
        <taxon>Bacteria</taxon>
        <taxon>Bacillati</taxon>
        <taxon>Bacillota</taxon>
        <taxon>Bacilli</taxon>
        <taxon>Bacillales</taxon>
        <taxon>Alicyclobacillaceae</taxon>
        <taxon>Kyrpidia</taxon>
    </lineage>
</organism>
<evidence type="ECO:0000256" key="2">
    <source>
        <dbReference type="ARBA" id="ARBA00010817"/>
    </source>
</evidence>
<comment type="similarity">
    <text evidence="2">Belongs to the alkylbase DNA glycosidase AlkA family.</text>
</comment>
<feature type="compositionally biased region" description="Low complexity" evidence="6">
    <location>
        <begin position="88"/>
        <end position="102"/>
    </location>
</feature>
<dbReference type="SMART" id="SM00478">
    <property type="entry name" value="ENDO3c"/>
    <property type="match status" value="1"/>
</dbReference>
<comment type="catalytic activity">
    <reaction evidence="1">
        <text>Hydrolysis of alkylated DNA, releasing 3-methyladenine, 3-methylguanine, 7-methylguanine and 7-methyladenine.</text>
        <dbReference type="EC" id="3.2.2.21"/>
    </reaction>
</comment>
<keyword evidence="9" id="KW-1185">Reference proteome</keyword>
<dbReference type="InterPro" id="IPR023170">
    <property type="entry name" value="HhH_base_excis_C"/>
</dbReference>
<evidence type="ECO:0000259" key="7">
    <source>
        <dbReference type="SMART" id="SM00478"/>
    </source>
</evidence>
<reference evidence="9" key="1">
    <citation type="submission" date="2017-11" db="EMBL/GenBank/DDBJ databases">
        <title>Complete Genome Sequence of Kyrpidia sp. Strain EA-1, a thermophilic, hydrogen-oxidizing Bacterium, isolated from the Azores.</title>
        <authorList>
            <person name="Reiner J.E."/>
            <person name="Lapp C.J."/>
            <person name="Bunk B."/>
            <person name="Gescher J."/>
        </authorList>
    </citation>
    <scope>NUCLEOTIDE SEQUENCE [LARGE SCALE GENOMIC DNA]</scope>
    <source>
        <strain evidence="9">EA-1</strain>
    </source>
</reference>
<gene>
    <name evidence="8" type="ORF">CVV65_13335</name>
</gene>
<dbReference type="GO" id="GO:0032993">
    <property type="term" value="C:protein-DNA complex"/>
    <property type="evidence" value="ECO:0007669"/>
    <property type="project" value="TreeGrafter"/>
</dbReference>
<keyword evidence="4" id="KW-0227">DNA damage</keyword>
<dbReference type="GO" id="GO:0005737">
    <property type="term" value="C:cytoplasm"/>
    <property type="evidence" value="ECO:0007669"/>
    <property type="project" value="TreeGrafter"/>
</dbReference>
<proteinExistence type="inferred from homology"/>
<evidence type="ECO:0000256" key="3">
    <source>
        <dbReference type="ARBA" id="ARBA00012000"/>
    </source>
</evidence>
<dbReference type="SUPFAM" id="SSF48150">
    <property type="entry name" value="DNA-glycosylase"/>
    <property type="match status" value="1"/>
</dbReference>
<dbReference type="Pfam" id="PF00730">
    <property type="entry name" value="HhH-GPD"/>
    <property type="match status" value="1"/>
</dbReference>
<evidence type="ECO:0000313" key="9">
    <source>
        <dbReference type="Proteomes" id="UP000231932"/>
    </source>
</evidence>
<dbReference type="GO" id="GO:0006307">
    <property type="term" value="P:DNA alkylation repair"/>
    <property type="evidence" value="ECO:0007669"/>
    <property type="project" value="TreeGrafter"/>
</dbReference>
<accession>A0A2K8NAZ6</accession>
<dbReference type="EC" id="3.2.2.21" evidence="3"/>
<evidence type="ECO:0000256" key="5">
    <source>
        <dbReference type="ARBA" id="ARBA00023204"/>
    </source>
</evidence>
<dbReference type="PANTHER" id="PTHR43003">
    <property type="entry name" value="DNA-3-METHYLADENINE GLYCOSYLASE"/>
    <property type="match status" value="1"/>
</dbReference>
<dbReference type="EMBL" id="CP024955">
    <property type="protein sequence ID" value="ATY85790.1"/>
    <property type="molecule type" value="Genomic_DNA"/>
</dbReference>
<dbReference type="Gene3D" id="1.10.1670.10">
    <property type="entry name" value="Helix-hairpin-Helix base-excision DNA repair enzymes (C-terminal)"/>
    <property type="match status" value="1"/>
</dbReference>
<dbReference type="Gene3D" id="1.10.340.30">
    <property type="entry name" value="Hypothetical protein, domain 2"/>
    <property type="match status" value="1"/>
</dbReference>
<dbReference type="CDD" id="cd00056">
    <property type="entry name" value="ENDO3c"/>
    <property type="match status" value="1"/>
</dbReference>
<evidence type="ECO:0000313" key="8">
    <source>
        <dbReference type="EMBL" id="ATY85790.1"/>
    </source>
</evidence>
<feature type="domain" description="HhH-GPD" evidence="7">
    <location>
        <begin position="178"/>
        <end position="341"/>
    </location>
</feature>
<feature type="compositionally biased region" description="Basic and acidic residues" evidence="6">
    <location>
        <begin position="8"/>
        <end position="22"/>
    </location>
</feature>
<dbReference type="GO" id="GO:0008725">
    <property type="term" value="F:DNA-3-methyladenine glycosylase activity"/>
    <property type="evidence" value="ECO:0007669"/>
    <property type="project" value="TreeGrafter"/>
</dbReference>
<feature type="region of interest" description="Disordered" evidence="6">
    <location>
        <begin position="1"/>
        <end position="31"/>
    </location>
</feature>
<evidence type="ECO:0000256" key="6">
    <source>
        <dbReference type="SAM" id="MobiDB-lite"/>
    </source>
</evidence>
<dbReference type="FunFam" id="1.10.340.30:FF:000004">
    <property type="entry name" value="DNA-3-methyladenine glycosylase II"/>
    <property type="match status" value="1"/>
</dbReference>
<dbReference type="GO" id="GO:0006285">
    <property type="term" value="P:base-excision repair, AP site formation"/>
    <property type="evidence" value="ECO:0007669"/>
    <property type="project" value="TreeGrafter"/>
</dbReference>
<dbReference type="InterPro" id="IPR011257">
    <property type="entry name" value="DNA_glycosylase"/>
</dbReference>
<evidence type="ECO:0000256" key="1">
    <source>
        <dbReference type="ARBA" id="ARBA00000086"/>
    </source>
</evidence>
<sequence>MPGVTRETGVREVGENVERSRQGEAGQPTWVRTSPEHRFELQLAYLSTHPGAFVERVDAGGCATAVRWRDRPTFVEVRVDGEGSVGDVSVKSPKSVKASSPVEPAPLSGIRESQSPTRGVWVRGPVEVADRMFQLEADIRGFDNAVAGSPLEPLHQLYRGFKPVCMADPFQGMCWVIVGQQVNVTFAAKLKRTLVEKFGDTLQVGEAVYRVFPSPERIAGLEPEDLRPFQFSRQKASYLISLARRIVNGWDTSVYEGMEAEEAIAHLTQVKGVGRWSAECFLLFVFRHPDVLPAADIGLRRALGKLLGLGRNATEAELREFGRMFAGWRSYVSQYLWLALREGRWEKEAVD</sequence>
<dbReference type="KEGG" id="kyr:CVV65_13335"/>
<dbReference type="PANTHER" id="PTHR43003:SF5">
    <property type="entry name" value="DNA-3-METHYLADENINE GLYCOSYLASE"/>
    <property type="match status" value="1"/>
</dbReference>
<protein>
    <recommendedName>
        <fullName evidence="3">DNA-3-methyladenine glycosylase II</fullName>
        <ecNumber evidence="3">3.2.2.21</ecNumber>
    </recommendedName>
</protein>
<evidence type="ECO:0000256" key="4">
    <source>
        <dbReference type="ARBA" id="ARBA00022763"/>
    </source>
</evidence>
<dbReference type="AlphaFoldDB" id="A0A2K8NAZ6"/>
<dbReference type="InterPro" id="IPR051912">
    <property type="entry name" value="Alkylbase_DNA_Glycosylase/TA"/>
</dbReference>
<dbReference type="GO" id="GO:0043916">
    <property type="term" value="F:DNA-7-methylguanine glycosylase activity"/>
    <property type="evidence" value="ECO:0007669"/>
    <property type="project" value="TreeGrafter"/>
</dbReference>
<dbReference type="GO" id="GO:0032131">
    <property type="term" value="F:alkylated DNA binding"/>
    <property type="evidence" value="ECO:0007669"/>
    <property type="project" value="TreeGrafter"/>
</dbReference>
<dbReference type="Proteomes" id="UP000231932">
    <property type="component" value="Chromosome"/>
</dbReference>
<dbReference type="InterPro" id="IPR003265">
    <property type="entry name" value="HhH-GPD_domain"/>
</dbReference>
<feature type="region of interest" description="Disordered" evidence="6">
    <location>
        <begin position="88"/>
        <end position="113"/>
    </location>
</feature>
<name>A0A2K8NAZ6_9BACL</name>